<keyword evidence="5" id="KW-1185">Reference proteome</keyword>
<dbReference type="EMBL" id="BNCQ01000041">
    <property type="protein sequence ID" value="GIM11920.1"/>
    <property type="molecule type" value="Genomic_DNA"/>
</dbReference>
<feature type="transmembrane region" description="Helical" evidence="1">
    <location>
        <begin position="6"/>
        <end position="24"/>
    </location>
</feature>
<dbReference type="Proteomes" id="UP000747110">
    <property type="component" value="Unassembled WGS sequence"/>
</dbReference>
<accession>A0A8J4CTL0</accession>
<proteinExistence type="predicted"/>
<comment type="caution">
    <text evidence="3">The sequence shown here is derived from an EMBL/GenBank/DDBJ whole genome shotgun (WGS) entry which is preliminary data.</text>
</comment>
<dbReference type="Pfam" id="PF05050">
    <property type="entry name" value="Methyltransf_21"/>
    <property type="match status" value="1"/>
</dbReference>
<reference evidence="3" key="1">
    <citation type="journal article" date="2021" name="Proc. Natl. Acad. Sci. U.S.A.">
        <title>Three genomes in the algal genus Volvox reveal the fate of a haploid sex-determining region after a transition to homothallism.</title>
        <authorList>
            <person name="Yamamoto K."/>
            <person name="Hamaji T."/>
            <person name="Kawai-Toyooka H."/>
            <person name="Matsuzaki R."/>
            <person name="Takahashi F."/>
            <person name="Nishimura Y."/>
            <person name="Kawachi M."/>
            <person name="Noguchi H."/>
            <person name="Minakuchi Y."/>
            <person name="Umen J.G."/>
            <person name="Toyoda A."/>
            <person name="Nozaki H."/>
        </authorList>
    </citation>
    <scope>NUCLEOTIDE SEQUENCE</scope>
    <source>
        <strain evidence="4">NIES-3785</strain>
        <strain evidence="3">NIES-3786</strain>
    </source>
</reference>
<evidence type="ECO:0000313" key="5">
    <source>
        <dbReference type="Proteomes" id="UP000747110"/>
    </source>
</evidence>
<dbReference type="InterPro" id="IPR029063">
    <property type="entry name" value="SAM-dependent_MTases_sf"/>
</dbReference>
<dbReference type="SUPFAM" id="SSF53335">
    <property type="entry name" value="S-adenosyl-L-methionine-dependent methyltransferases"/>
    <property type="match status" value="1"/>
</dbReference>
<dbReference type="PANTHER" id="PTHR34203:SF15">
    <property type="entry name" value="SLL1173 PROTEIN"/>
    <property type="match status" value="1"/>
</dbReference>
<dbReference type="InterPro" id="IPR006342">
    <property type="entry name" value="FkbM_mtfrase"/>
</dbReference>
<organism evidence="3 5">
    <name type="scientific">Volvox reticuliferus</name>
    <dbReference type="NCBI Taxonomy" id="1737510"/>
    <lineage>
        <taxon>Eukaryota</taxon>
        <taxon>Viridiplantae</taxon>
        <taxon>Chlorophyta</taxon>
        <taxon>core chlorophytes</taxon>
        <taxon>Chlorophyceae</taxon>
        <taxon>CS clade</taxon>
        <taxon>Chlamydomonadales</taxon>
        <taxon>Volvocaceae</taxon>
        <taxon>Volvox</taxon>
    </lineage>
</organism>
<dbReference type="EMBL" id="BNCP01000045">
    <property type="protein sequence ID" value="GIL88483.1"/>
    <property type="molecule type" value="Genomic_DNA"/>
</dbReference>
<dbReference type="OrthoDB" id="540883at2759"/>
<feature type="domain" description="Methyltransferase FkbM" evidence="2">
    <location>
        <begin position="128"/>
        <end position="281"/>
    </location>
</feature>
<evidence type="ECO:0000259" key="2">
    <source>
        <dbReference type="Pfam" id="PF05050"/>
    </source>
</evidence>
<dbReference type="Proteomes" id="UP000722791">
    <property type="component" value="Unassembled WGS sequence"/>
</dbReference>
<gene>
    <name evidence="3" type="ORF">Vretifemale_16443</name>
    <name evidence="4" type="ORF">Vretimale_15326</name>
</gene>
<protein>
    <recommendedName>
        <fullName evidence="2">Methyltransferase FkbM domain-containing protein</fullName>
    </recommendedName>
</protein>
<dbReference type="AlphaFoldDB" id="A0A8J4CTL0"/>
<keyword evidence="1" id="KW-0812">Transmembrane</keyword>
<evidence type="ECO:0000256" key="1">
    <source>
        <dbReference type="SAM" id="Phobius"/>
    </source>
</evidence>
<keyword evidence="1" id="KW-0472">Membrane</keyword>
<name>A0A8J4CTL0_9CHLO</name>
<dbReference type="InterPro" id="IPR052514">
    <property type="entry name" value="SAM-dependent_MTase"/>
</dbReference>
<dbReference type="PANTHER" id="PTHR34203">
    <property type="entry name" value="METHYLTRANSFERASE, FKBM FAMILY PROTEIN"/>
    <property type="match status" value="1"/>
</dbReference>
<evidence type="ECO:0000313" key="4">
    <source>
        <dbReference type="EMBL" id="GIM11920.1"/>
    </source>
</evidence>
<evidence type="ECO:0000313" key="3">
    <source>
        <dbReference type="EMBL" id="GIL88483.1"/>
    </source>
</evidence>
<keyword evidence="1" id="KW-1133">Transmembrane helix</keyword>
<dbReference type="Gene3D" id="3.40.50.150">
    <property type="entry name" value="Vaccinia Virus protein VP39"/>
    <property type="match status" value="1"/>
</dbReference>
<dbReference type="NCBIfam" id="TIGR01444">
    <property type="entry name" value="fkbM_fam"/>
    <property type="match status" value="1"/>
</dbReference>
<sequence length="341" mass="38929">MFARKISWQVLFIGLAGFTLGLVFRFPGVSMPKEDIVVMRNAYADAEYLAEVRGVKIREIGFGIRARTLIFKDKSFVMVLPLNSTFLMAWHLYNRIMDFGGLHNREDDFAVDIFSRFCGKSGPQLVLDVGTNIGYYSLLAAVFGCRVMAFDGNLEALAYMKISLAMNGFSDRVKIVEALVSNVTDVQFDGFYANLKNNTSSQTSPAYVTTRSVQLDDLVHQQALYAKIDVEAWEPAVFASAKKMFRERPPLYLFFEMTYWQDTWRYGYIEIFTMLKDAGYTCDSSILQRVITMPTTKNDFDAMLKSYDFICDRTRLPFCQDEFICILPSAIYNPLSNKSQV</sequence>